<dbReference type="GO" id="GO:0006747">
    <property type="term" value="P:FAD biosynthetic process"/>
    <property type="evidence" value="ECO:0007669"/>
    <property type="project" value="TreeGrafter"/>
</dbReference>
<evidence type="ECO:0000256" key="21">
    <source>
        <dbReference type="ARBA" id="ARBA00047783"/>
    </source>
</evidence>
<name>A0A1D2N2D3_ORCCI</name>
<evidence type="ECO:0000256" key="16">
    <source>
        <dbReference type="ARBA" id="ARBA00023128"/>
    </source>
</evidence>
<dbReference type="Gene3D" id="3.40.980.10">
    <property type="entry name" value="MoaB/Mog-like domain"/>
    <property type="match status" value="1"/>
</dbReference>
<protein>
    <recommendedName>
        <fullName evidence="4">FAD synthase</fullName>
        <ecNumber evidence="4">2.7.7.2</ecNumber>
    </recommendedName>
    <alternativeName>
        <fullName evidence="18">FAD pyrophosphorylase</fullName>
    </alternativeName>
    <alternativeName>
        <fullName evidence="19">FMN adenylyltransferase</fullName>
    </alternativeName>
</protein>
<evidence type="ECO:0000256" key="1">
    <source>
        <dbReference type="ARBA" id="ARBA00004726"/>
    </source>
</evidence>
<dbReference type="Pfam" id="PF00994">
    <property type="entry name" value="MoCF_biosynth"/>
    <property type="match status" value="1"/>
</dbReference>
<keyword evidence="26" id="KW-1185">Reference proteome</keyword>
<dbReference type="InterPro" id="IPR030382">
    <property type="entry name" value="MeTrfase_TRM5/TYW2"/>
</dbReference>
<dbReference type="PROSITE" id="PS51684">
    <property type="entry name" value="SAM_MT_TRM5_TYW2"/>
    <property type="match status" value="1"/>
</dbReference>
<comment type="pathway">
    <text evidence="1">Cofactor biosynthesis; FAD biosynthesis; FAD from FMN: step 1/1.</text>
</comment>
<keyword evidence="5" id="KW-0963">Cytoplasm</keyword>
<comment type="catalytic activity">
    <reaction evidence="22">
        <text>FMN + ATP + H(+) = FAD + diphosphate</text>
        <dbReference type="Rhea" id="RHEA:17237"/>
        <dbReference type="ChEBI" id="CHEBI:15378"/>
        <dbReference type="ChEBI" id="CHEBI:30616"/>
        <dbReference type="ChEBI" id="CHEBI:33019"/>
        <dbReference type="ChEBI" id="CHEBI:57692"/>
        <dbReference type="ChEBI" id="CHEBI:58210"/>
        <dbReference type="EC" id="2.7.7.2"/>
    </reaction>
</comment>
<evidence type="ECO:0000256" key="12">
    <source>
        <dbReference type="ARBA" id="ARBA00022695"/>
    </source>
</evidence>
<dbReference type="Gene3D" id="3.30.300.110">
    <property type="entry name" value="Met-10+ protein-like domains"/>
    <property type="match status" value="1"/>
</dbReference>
<dbReference type="Pfam" id="PF02475">
    <property type="entry name" value="TRM5-TYW2_MTfase"/>
    <property type="match status" value="1"/>
</dbReference>
<feature type="region of interest" description="Disordered" evidence="23">
    <location>
        <begin position="100"/>
        <end position="121"/>
    </location>
</feature>
<dbReference type="InterPro" id="IPR025792">
    <property type="entry name" value="tRNA_Gua_MeTrfase_euk"/>
</dbReference>
<evidence type="ECO:0000256" key="13">
    <source>
        <dbReference type="ARBA" id="ARBA00022741"/>
    </source>
</evidence>
<evidence type="ECO:0000256" key="2">
    <source>
        <dbReference type="ARBA" id="ARBA00007589"/>
    </source>
</evidence>
<evidence type="ECO:0000256" key="4">
    <source>
        <dbReference type="ARBA" id="ARBA00012393"/>
    </source>
</evidence>
<evidence type="ECO:0000256" key="19">
    <source>
        <dbReference type="ARBA" id="ARBA00031871"/>
    </source>
</evidence>
<dbReference type="EMBL" id="LJIJ01000302">
    <property type="protein sequence ID" value="ODM99065.1"/>
    <property type="molecule type" value="Genomic_DNA"/>
</dbReference>
<comment type="caution">
    <text evidence="25">The sequence shown here is derived from an EMBL/GenBank/DDBJ whole genome shotgun (WGS) entry which is preliminary data.</text>
</comment>
<evidence type="ECO:0000256" key="10">
    <source>
        <dbReference type="ARBA" id="ARBA00022691"/>
    </source>
</evidence>
<dbReference type="GO" id="GO:0070901">
    <property type="term" value="P:mitochondrial tRNA methylation"/>
    <property type="evidence" value="ECO:0007669"/>
    <property type="project" value="UniProtKB-ARBA"/>
</dbReference>
<accession>A0A1D2N2D3</accession>
<dbReference type="InterPro" id="IPR056596">
    <property type="entry name" value="FLAD1_M"/>
</dbReference>
<dbReference type="PANTHER" id="PTHR23293">
    <property type="entry name" value="FAD SYNTHETASE-RELATED FMN ADENYLYLTRANSFERASE"/>
    <property type="match status" value="1"/>
</dbReference>
<feature type="domain" description="SAM-dependent methyltransferase TRM5/TYW2-type" evidence="24">
    <location>
        <begin position="192"/>
        <end position="472"/>
    </location>
</feature>
<dbReference type="OrthoDB" id="270728at2759"/>
<reference evidence="25 26" key="1">
    <citation type="journal article" date="2016" name="Genome Biol. Evol.">
        <title>Gene Family Evolution Reflects Adaptation to Soil Environmental Stressors in the Genome of the Collembolan Orchesella cincta.</title>
        <authorList>
            <person name="Faddeeva-Vakhrusheva A."/>
            <person name="Derks M.F."/>
            <person name="Anvar S.Y."/>
            <person name="Agamennone V."/>
            <person name="Suring W."/>
            <person name="Smit S."/>
            <person name="van Straalen N.M."/>
            <person name="Roelofs D."/>
        </authorList>
    </citation>
    <scope>NUCLEOTIDE SEQUENCE [LARGE SCALE GENOMIC DNA]</scope>
    <source>
        <tissue evidence="25">Mixed pool</tissue>
    </source>
</reference>
<dbReference type="Proteomes" id="UP000094527">
    <property type="component" value="Unassembled WGS sequence"/>
</dbReference>
<keyword evidence="11" id="KW-0819">tRNA processing</keyword>
<evidence type="ECO:0000256" key="8">
    <source>
        <dbReference type="ARBA" id="ARBA00022643"/>
    </source>
</evidence>
<evidence type="ECO:0000256" key="18">
    <source>
        <dbReference type="ARBA" id="ARBA00031145"/>
    </source>
</evidence>
<dbReference type="InterPro" id="IPR056743">
    <property type="entry name" value="TRM5-TYW2-like_MTfase"/>
</dbReference>
<evidence type="ECO:0000256" key="23">
    <source>
        <dbReference type="SAM" id="MobiDB-lite"/>
    </source>
</evidence>
<dbReference type="SUPFAM" id="SSF53218">
    <property type="entry name" value="Molybdenum cofactor biosynthesis proteins"/>
    <property type="match status" value="1"/>
</dbReference>
<comment type="similarity">
    <text evidence="3">Belongs to the class I-like SAM-binding methyltransferase superfamily. TRM5/TYW2 family.</text>
</comment>
<dbReference type="GO" id="GO:0052906">
    <property type="term" value="F:tRNA (guanine(37)-N1)-methyltransferase activity"/>
    <property type="evidence" value="ECO:0007669"/>
    <property type="project" value="UniProtKB-EC"/>
</dbReference>
<dbReference type="CDD" id="cd00885">
    <property type="entry name" value="cinA"/>
    <property type="match status" value="1"/>
</dbReference>
<dbReference type="InterPro" id="IPR014729">
    <property type="entry name" value="Rossmann-like_a/b/a_fold"/>
</dbReference>
<gene>
    <name evidence="25" type="ORF">Ocin01_07620</name>
</gene>
<evidence type="ECO:0000256" key="22">
    <source>
        <dbReference type="ARBA" id="ARBA00049494"/>
    </source>
</evidence>
<organism evidence="25 26">
    <name type="scientific">Orchesella cincta</name>
    <name type="common">Springtail</name>
    <name type="synonym">Podura cincta</name>
    <dbReference type="NCBI Taxonomy" id="48709"/>
    <lineage>
        <taxon>Eukaryota</taxon>
        <taxon>Metazoa</taxon>
        <taxon>Ecdysozoa</taxon>
        <taxon>Arthropoda</taxon>
        <taxon>Hexapoda</taxon>
        <taxon>Collembola</taxon>
        <taxon>Entomobryomorpha</taxon>
        <taxon>Entomobryoidea</taxon>
        <taxon>Orchesellidae</taxon>
        <taxon>Orchesellinae</taxon>
        <taxon>Orchesella</taxon>
    </lineage>
</organism>
<keyword evidence="10" id="KW-0949">S-adenosyl-L-methionine</keyword>
<proteinExistence type="inferred from homology"/>
<dbReference type="FunFam" id="3.30.300.110:FF:000001">
    <property type="entry name" value="tRNA (guanine(37)-N1)-methyltransferase"/>
    <property type="match status" value="1"/>
</dbReference>
<dbReference type="AlphaFoldDB" id="A0A1D2N2D3"/>
<comment type="similarity">
    <text evidence="2">In the N-terminal section; belongs to the MoaB/Mog family.</text>
</comment>
<dbReference type="Pfam" id="PF01507">
    <property type="entry name" value="PAPS_reduct"/>
    <property type="match status" value="2"/>
</dbReference>
<dbReference type="Gene3D" id="3.40.50.150">
    <property type="entry name" value="Vaccinia Virus protein VP39"/>
    <property type="match status" value="1"/>
</dbReference>
<keyword evidence="12" id="KW-0548">Nucleotidyltransferase</keyword>
<keyword evidence="17" id="KW-0539">Nucleus</keyword>
<dbReference type="SUPFAM" id="SSF52402">
    <property type="entry name" value="Adenine nucleotide alpha hydrolases-like"/>
    <property type="match status" value="1"/>
</dbReference>
<evidence type="ECO:0000256" key="11">
    <source>
        <dbReference type="ARBA" id="ARBA00022694"/>
    </source>
</evidence>
<dbReference type="SMART" id="SM00852">
    <property type="entry name" value="MoCF_biosynth"/>
    <property type="match status" value="1"/>
</dbReference>
<dbReference type="GO" id="GO:0005739">
    <property type="term" value="C:mitochondrion"/>
    <property type="evidence" value="ECO:0007669"/>
    <property type="project" value="GOC"/>
</dbReference>
<dbReference type="Pfam" id="PF25133">
    <property type="entry name" value="TYW2_N_2"/>
    <property type="match status" value="1"/>
</dbReference>
<evidence type="ECO:0000256" key="7">
    <source>
        <dbReference type="ARBA" id="ARBA00022630"/>
    </source>
</evidence>
<feature type="compositionally biased region" description="Basic residues" evidence="23">
    <location>
        <begin position="28"/>
        <end position="37"/>
    </location>
</feature>
<dbReference type="Gene3D" id="3.40.50.620">
    <property type="entry name" value="HUPs"/>
    <property type="match status" value="1"/>
</dbReference>
<comment type="catalytic activity">
    <reaction evidence="21">
        <text>guanosine(37) in tRNA + S-adenosyl-L-methionine = N(1)-methylguanosine(37) in tRNA + S-adenosyl-L-homocysteine + H(+)</text>
        <dbReference type="Rhea" id="RHEA:36899"/>
        <dbReference type="Rhea" id="RHEA-COMP:10145"/>
        <dbReference type="Rhea" id="RHEA-COMP:10147"/>
        <dbReference type="ChEBI" id="CHEBI:15378"/>
        <dbReference type="ChEBI" id="CHEBI:57856"/>
        <dbReference type="ChEBI" id="CHEBI:59789"/>
        <dbReference type="ChEBI" id="CHEBI:73542"/>
        <dbReference type="ChEBI" id="CHEBI:74269"/>
        <dbReference type="EC" id="2.1.1.228"/>
    </reaction>
</comment>
<dbReference type="InterPro" id="IPR056744">
    <property type="entry name" value="TRM5/TYW2-like_N"/>
</dbReference>
<dbReference type="SUPFAM" id="SSF53335">
    <property type="entry name" value="S-adenosyl-L-methionine-dependent methyltransferases"/>
    <property type="match status" value="1"/>
</dbReference>
<evidence type="ECO:0000256" key="6">
    <source>
        <dbReference type="ARBA" id="ARBA00022603"/>
    </source>
</evidence>
<evidence type="ECO:0000313" key="26">
    <source>
        <dbReference type="Proteomes" id="UP000094527"/>
    </source>
</evidence>
<keyword evidence="13" id="KW-0547">Nucleotide-binding</keyword>
<dbReference type="InterPro" id="IPR002500">
    <property type="entry name" value="PAPS_reduct_dom"/>
</dbReference>
<keyword evidence="16" id="KW-0496">Mitochondrion</keyword>
<evidence type="ECO:0000256" key="20">
    <source>
        <dbReference type="ARBA" id="ARBA00045951"/>
    </source>
</evidence>
<dbReference type="CDD" id="cd23948">
    <property type="entry name" value="FAD_synthase"/>
    <property type="match status" value="1"/>
</dbReference>
<keyword evidence="15" id="KW-0067">ATP-binding</keyword>
<dbReference type="InterPro" id="IPR036425">
    <property type="entry name" value="MoaB/Mog-like_dom_sf"/>
</dbReference>
<dbReference type="GO" id="GO:0003919">
    <property type="term" value="F:FMN adenylyltransferase activity"/>
    <property type="evidence" value="ECO:0007669"/>
    <property type="project" value="UniProtKB-EC"/>
</dbReference>
<dbReference type="HAMAP" id="MF_03152">
    <property type="entry name" value="TRM5"/>
    <property type="match status" value="1"/>
</dbReference>
<evidence type="ECO:0000256" key="15">
    <source>
        <dbReference type="ARBA" id="ARBA00022840"/>
    </source>
</evidence>
<dbReference type="STRING" id="48709.A0A1D2N2D3"/>
<keyword evidence="9" id="KW-0808">Transferase</keyword>
<sequence>RPLSIVNPLPEEDEDTMSSTPGKDPVPKPHHVARTRKPSGIISPPIRKGMMSIDRDAFDKDIKLPTIYVYEDAINPQTLQKFKKYLLKVQGLKPMTEGGFEKDSSASAAAEDGSSNNGNASSSVRKIKKVFINPELVKGCDLTHFVQHEIQPDPSIVSSVGYEAVKFSYDNWTLNQIIESVLPDDDDKVSGFSQIGHIVHLNLRDHVLPYKSLIGEVFLDKVSNAKTVVNKINTIDNKYRNFQMEVLAGDPNTVVTVRENRCEFEFDFATVYWNPRLSSEHDRLVKLFEPEEVMYDVFAGVGPFTIPAAKRKVRVLANDLNPDSFKWLQHNVTKNKVSDYVKCFNLDGRAFIQGAASADLKEQILAAKKEGSVTKKRFHFVMNLPALAVDFLDAFWGILSTLDDNTLLENTVIAVHVYCFIKDIDGFKEKAIQLVKTQLGYELPDDNILQATFVRNVAPNKEMLRVTFVLPVEVLMGSEQNKPLKRKFCEIDEDNQRLHFNVRNHPGFIRTSTYSPDQIMSLKTARCCPFSKEASSHVKKAGILIIGDEILKGQVLDTNSHFICKELYSYGVKVVRIAVISDSIDEISKEVKKFSSRYDYVITTGGIGPTHDDMTYAGVAKAFGESVTLHDDMAVMVNKWLAHRGYDQDVLKRMAELPTSAKLLFDVNRPMAGFPIVIVKNVYVFPGVPQFVEKMFPRLASIFRSELVTFHSREIYVDKDEMAITTQINKAVDKFKDTVTFGSYPVYNNLYYSTRLTMESLSADYVQKANDYLVGLMPVNTVVKFDKNAVTNSSANVYAIVDDTNHKLHQVVSKAVKVIEEALEKFELECLCICFNGGKDCTALLHLFHAVVQKKFPKTNIKIQSLYIKGDNPFEEMETFIEQTSKSYVLKIWTYDAPIKNGLTTALMEHKQLKGVLMGTRRSDPSGEKLGYFQMTDAGWPQIMRISPMLDWSFSDVWTFLRSLTLPYCPLYDRG</sequence>
<feature type="non-terminal residue" evidence="25">
    <location>
        <position position="1"/>
    </location>
</feature>
<dbReference type="InterPro" id="IPR029063">
    <property type="entry name" value="SAM-dependent_MTases_sf"/>
</dbReference>
<evidence type="ECO:0000256" key="5">
    <source>
        <dbReference type="ARBA" id="ARBA00022490"/>
    </source>
</evidence>
<comment type="function">
    <text evidence="20">Involved in mitochondrial tRNA methylation. Specifically methylates the N1 position of guanosine-37 in various tRNAs. Methylation is not dependent on the nature of the nucleoside 5' of the target nucleoside. This is the first step in the biosynthesis of wybutosine (yW), a modified base adjacent to the anticodon of tRNAs and required for accurate decoding.</text>
</comment>
<keyword evidence="7" id="KW-0285">Flavoprotein</keyword>
<feature type="region of interest" description="Disordered" evidence="23">
    <location>
        <begin position="1"/>
        <end position="47"/>
    </location>
</feature>
<dbReference type="GO" id="GO:0005524">
    <property type="term" value="F:ATP binding"/>
    <property type="evidence" value="ECO:0007669"/>
    <property type="project" value="UniProtKB-KW"/>
</dbReference>
<evidence type="ECO:0000256" key="3">
    <source>
        <dbReference type="ARBA" id="ARBA00009775"/>
    </source>
</evidence>
<dbReference type="EC" id="2.7.7.2" evidence="4"/>
<dbReference type="PANTHER" id="PTHR23293:SF9">
    <property type="entry name" value="FAD SYNTHASE"/>
    <property type="match status" value="1"/>
</dbReference>
<dbReference type="Pfam" id="PF24102">
    <property type="entry name" value="FLAD1_M"/>
    <property type="match status" value="1"/>
</dbReference>
<feature type="compositionally biased region" description="Low complexity" evidence="23">
    <location>
        <begin position="105"/>
        <end position="121"/>
    </location>
</feature>
<evidence type="ECO:0000256" key="14">
    <source>
        <dbReference type="ARBA" id="ARBA00022827"/>
    </source>
</evidence>
<dbReference type="InterPro" id="IPR001453">
    <property type="entry name" value="MoaB/Mog_dom"/>
</dbReference>
<keyword evidence="8" id="KW-0288">FMN</keyword>
<evidence type="ECO:0000259" key="24">
    <source>
        <dbReference type="PROSITE" id="PS51684"/>
    </source>
</evidence>
<evidence type="ECO:0000256" key="9">
    <source>
        <dbReference type="ARBA" id="ARBA00022679"/>
    </source>
</evidence>
<evidence type="ECO:0000256" key="17">
    <source>
        <dbReference type="ARBA" id="ARBA00023242"/>
    </source>
</evidence>
<keyword evidence="14" id="KW-0274">FAD</keyword>
<evidence type="ECO:0000313" key="25">
    <source>
        <dbReference type="EMBL" id="ODM99065.1"/>
    </source>
</evidence>
<keyword evidence="6" id="KW-0489">Methyltransferase</keyword>